<dbReference type="InterPro" id="IPR001138">
    <property type="entry name" value="Zn2Cys6_DnaBD"/>
</dbReference>
<keyword evidence="5" id="KW-1185">Reference proteome</keyword>
<evidence type="ECO:0000256" key="2">
    <source>
        <dbReference type="SAM" id="MobiDB-lite"/>
    </source>
</evidence>
<evidence type="ECO:0000313" key="4">
    <source>
        <dbReference type="EMBL" id="KEQ57770.1"/>
    </source>
</evidence>
<evidence type="ECO:0000256" key="1">
    <source>
        <dbReference type="ARBA" id="ARBA00023242"/>
    </source>
</evidence>
<dbReference type="GO" id="GO:0008270">
    <property type="term" value="F:zinc ion binding"/>
    <property type="evidence" value="ECO:0007669"/>
    <property type="project" value="InterPro"/>
</dbReference>
<name>A0A074VAU7_AURM1</name>
<dbReference type="STRING" id="1043003.A0A074VAU7"/>
<dbReference type="EMBL" id="KL584871">
    <property type="protein sequence ID" value="KEQ57770.1"/>
    <property type="molecule type" value="Genomic_DNA"/>
</dbReference>
<protein>
    <recommendedName>
        <fullName evidence="3">Zn(2)-C6 fungal-type domain-containing protein</fullName>
    </recommendedName>
</protein>
<accession>A0A074VAU7</accession>
<reference evidence="4 5" key="1">
    <citation type="journal article" date="2014" name="BMC Genomics">
        <title>Genome sequencing of four Aureobasidium pullulans varieties: biotechnological potential, stress tolerance, and description of new species.</title>
        <authorList>
            <person name="Gostin Ar C."/>
            <person name="Ohm R.A."/>
            <person name="Kogej T."/>
            <person name="Sonjak S."/>
            <person name="Turk M."/>
            <person name="Zajc J."/>
            <person name="Zalar P."/>
            <person name="Grube M."/>
            <person name="Sun H."/>
            <person name="Han J."/>
            <person name="Sharma A."/>
            <person name="Chiniquy J."/>
            <person name="Ngan C.Y."/>
            <person name="Lipzen A."/>
            <person name="Barry K."/>
            <person name="Grigoriev I.V."/>
            <person name="Gunde-Cimerman N."/>
        </authorList>
    </citation>
    <scope>NUCLEOTIDE SEQUENCE [LARGE SCALE GENOMIC DNA]</scope>
    <source>
        <strain evidence="4 5">CBS 110374</strain>
    </source>
</reference>
<dbReference type="InterPro" id="IPR021833">
    <property type="entry name" value="DUF3425"/>
</dbReference>
<gene>
    <name evidence="4" type="ORF">M437DRAFT_70538</name>
</gene>
<dbReference type="PANTHER" id="PTHR37012:SF2">
    <property type="entry name" value="BZIP DOMAIN-CONTAINING PROTEIN-RELATED"/>
    <property type="match status" value="1"/>
</dbReference>
<evidence type="ECO:0000313" key="5">
    <source>
        <dbReference type="Proteomes" id="UP000030672"/>
    </source>
</evidence>
<keyword evidence="1" id="KW-0539">Nucleus</keyword>
<dbReference type="SMART" id="SM00066">
    <property type="entry name" value="GAL4"/>
    <property type="match status" value="1"/>
</dbReference>
<dbReference type="PROSITE" id="PS00463">
    <property type="entry name" value="ZN2_CY6_FUNGAL_1"/>
    <property type="match status" value="1"/>
</dbReference>
<dbReference type="PROSITE" id="PS50048">
    <property type="entry name" value="ZN2_CY6_FUNGAL_2"/>
    <property type="match status" value="1"/>
</dbReference>
<dbReference type="Pfam" id="PF00172">
    <property type="entry name" value="Zn_clus"/>
    <property type="match status" value="1"/>
</dbReference>
<dbReference type="Proteomes" id="UP000030672">
    <property type="component" value="Unassembled WGS sequence"/>
</dbReference>
<feature type="region of interest" description="Disordered" evidence="2">
    <location>
        <begin position="1"/>
        <end position="26"/>
    </location>
</feature>
<organism evidence="4 5">
    <name type="scientific">Aureobasidium melanogenum (strain CBS 110374)</name>
    <name type="common">Aureobasidium pullulans var. melanogenum</name>
    <dbReference type="NCBI Taxonomy" id="1043003"/>
    <lineage>
        <taxon>Eukaryota</taxon>
        <taxon>Fungi</taxon>
        <taxon>Dikarya</taxon>
        <taxon>Ascomycota</taxon>
        <taxon>Pezizomycotina</taxon>
        <taxon>Dothideomycetes</taxon>
        <taxon>Dothideomycetidae</taxon>
        <taxon>Dothideales</taxon>
        <taxon>Saccotheciaceae</taxon>
        <taxon>Aureobasidium</taxon>
    </lineage>
</organism>
<evidence type="ECO:0000259" key="3">
    <source>
        <dbReference type="PROSITE" id="PS50048"/>
    </source>
</evidence>
<dbReference type="AlphaFoldDB" id="A0A074VAU7"/>
<dbReference type="Pfam" id="PF11905">
    <property type="entry name" value="DUF3425"/>
    <property type="match status" value="1"/>
</dbReference>
<dbReference type="Gene3D" id="4.10.240.10">
    <property type="entry name" value="Zn(2)-C6 fungal-type DNA-binding domain"/>
    <property type="match status" value="1"/>
</dbReference>
<sequence length="573" mass="63428">MPQDRYRQRGRTTVVDAETPVPSGGHQNALRKLTAVACVDCRKQKRKCNGERPSCSACQTRGLSCAYGVVEGATRTEDLEKKVSSLSLRVRNLELFVNKLRYSTDNEASAILAQLRLGDTIDRILGVDMADGISDMAEGEQLKEQALPTLKSVSTFGIGSAHNPTGPSMLTSLPLYNSTLSERSVSVAAGSVALMDEGKGEASLPRLEHTASPWAPSLRPQEVMDRSLLSSSTTDSSSCLGSVALDRHTKILADHRAECELLNNEARSGGDSITISSNLFSPVGTAPSSLPLASKSLGVNLTAPAWAVASIYVKDHVDMMSSVYVNFIHEAKRLVVSSVTPDRLFGLIPAVEALMSEPAFQRTSLLSQWTARLANSFGIPSLPCRMAVMWLQWLLMRWFVYPMPATYLVILDWYRPTPYQILVPHPIYIDFHIWPRLRDAIIQRVDLQRQPLYWYSEAATTIDCNWSGSNQDAVSYDSNARLTLSILFVQHLMDLSNWSVGPCIRKHIPDACTVVQIKYGPVQKKKKEGGITKKVRKISAYTKTYIPERDRRPVRNTWLDSAVEQLSKALTLS</sequence>
<dbReference type="CDD" id="cd00067">
    <property type="entry name" value="GAL4"/>
    <property type="match status" value="1"/>
</dbReference>
<dbReference type="InterPro" id="IPR036864">
    <property type="entry name" value="Zn2-C6_fun-type_DNA-bd_sf"/>
</dbReference>
<dbReference type="GO" id="GO:0000981">
    <property type="term" value="F:DNA-binding transcription factor activity, RNA polymerase II-specific"/>
    <property type="evidence" value="ECO:0007669"/>
    <property type="project" value="InterPro"/>
</dbReference>
<dbReference type="PANTHER" id="PTHR37012">
    <property type="entry name" value="B-ZIP TRANSCRIPTION FACTOR (EUROFUNG)-RELATED"/>
    <property type="match status" value="1"/>
</dbReference>
<feature type="domain" description="Zn(2)-C6 fungal-type" evidence="3">
    <location>
        <begin position="37"/>
        <end position="67"/>
    </location>
</feature>
<dbReference type="GeneID" id="63918858"/>
<dbReference type="HOGENOM" id="CLU_015937_1_0_1"/>
<dbReference type="SUPFAM" id="SSF57701">
    <property type="entry name" value="Zn2/Cys6 DNA-binding domain"/>
    <property type="match status" value="1"/>
</dbReference>
<proteinExistence type="predicted"/>
<dbReference type="RefSeq" id="XP_040874794.1">
    <property type="nucleotide sequence ID" value="XM_041025485.1"/>
</dbReference>